<dbReference type="AlphaFoldDB" id="A0A6J4RAF4"/>
<name>A0A6J4RAF4_9ACTN</name>
<feature type="chain" id="PRO_5039103849" evidence="1">
    <location>
        <begin position="21"/>
        <end position="160"/>
    </location>
</feature>
<dbReference type="EMBL" id="CADCVE010000099">
    <property type="protein sequence ID" value="CAA9464793.1"/>
    <property type="molecule type" value="Genomic_DNA"/>
</dbReference>
<accession>A0A6J4RAF4</accession>
<evidence type="ECO:0000256" key="1">
    <source>
        <dbReference type="SAM" id="SignalP"/>
    </source>
</evidence>
<sequence length="160" mass="17536">MRVRVWLALFATLLVSLALAGYTVEEAAARDVTRTVAITTSDGAKIGVKARVADSAAERQRGLMGRRVKLAENAGMLFVFGQEQWLSFWMKNTYIPLSIAFIDANGRIVDIQDMQPLDTTPHVSAKPARYALEVNQGFFAERGIGVGDEVELPPLRGDRG</sequence>
<keyword evidence="1" id="KW-0732">Signal</keyword>
<evidence type="ECO:0000313" key="2">
    <source>
        <dbReference type="EMBL" id="CAA9464793.1"/>
    </source>
</evidence>
<proteinExistence type="predicted"/>
<protein>
    <submittedName>
        <fullName evidence="2">Exported protein</fullName>
    </submittedName>
</protein>
<dbReference type="InterPro" id="IPR003795">
    <property type="entry name" value="DUF192"/>
</dbReference>
<dbReference type="PANTHER" id="PTHR37953:SF1">
    <property type="entry name" value="UPF0127 PROTEIN MJ1496"/>
    <property type="match status" value="1"/>
</dbReference>
<dbReference type="PANTHER" id="PTHR37953">
    <property type="entry name" value="UPF0127 PROTEIN MJ1496"/>
    <property type="match status" value="1"/>
</dbReference>
<dbReference type="Gene3D" id="2.60.120.1140">
    <property type="entry name" value="Protein of unknown function DUF192"/>
    <property type="match status" value="1"/>
</dbReference>
<dbReference type="InterPro" id="IPR038695">
    <property type="entry name" value="Saro_0823-like_sf"/>
</dbReference>
<gene>
    <name evidence="2" type="ORF">AVDCRST_MAG28-3927</name>
</gene>
<reference evidence="2" key="1">
    <citation type="submission" date="2020-02" db="EMBL/GenBank/DDBJ databases">
        <authorList>
            <person name="Meier V. D."/>
        </authorList>
    </citation>
    <scope>NUCLEOTIDE SEQUENCE</scope>
    <source>
        <strain evidence="2">AVDCRST_MAG28</strain>
    </source>
</reference>
<dbReference type="Pfam" id="PF02643">
    <property type="entry name" value="DUF192"/>
    <property type="match status" value="1"/>
</dbReference>
<organism evidence="2">
    <name type="scientific">uncultured Rubrobacteraceae bacterium</name>
    <dbReference type="NCBI Taxonomy" id="349277"/>
    <lineage>
        <taxon>Bacteria</taxon>
        <taxon>Bacillati</taxon>
        <taxon>Actinomycetota</taxon>
        <taxon>Rubrobacteria</taxon>
        <taxon>Rubrobacterales</taxon>
        <taxon>Rubrobacteraceae</taxon>
        <taxon>environmental samples</taxon>
    </lineage>
</organism>
<feature type="signal peptide" evidence="1">
    <location>
        <begin position="1"/>
        <end position="20"/>
    </location>
</feature>